<dbReference type="EMBL" id="HBUF01031058">
    <property type="protein sequence ID" value="CAG6614689.1"/>
    <property type="molecule type" value="Transcribed_RNA"/>
</dbReference>
<evidence type="ECO:0000256" key="2">
    <source>
        <dbReference type="ARBA" id="ARBA00022490"/>
    </source>
</evidence>
<dbReference type="InterPro" id="IPR039900">
    <property type="entry name" value="Pat1-like"/>
</dbReference>
<reference evidence="4" key="1">
    <citation type="submission" date="2021-05" db="EMBL/GenBank/DDBJ databases">
        <authorList>
            <person name="Alioto T."/>
            <person name="Alioto T."/>
            <person name="Gomez Garrido J."/>
        </authorList>
    </citation>
    <scope>NUCLEOTIDE SEQUENCE</scope>
</reference>
<name>A0A8D8LQW5_9HEMI</name>
<dbReference type="PANTHER" id="PTHR21551">
    <property type="entry name" value="TOPOISOMERASE II-ASSOCIATED PROTEIN PAT1"/>
    <property type="match status" value="1"/>
</dbReference>
<organism evidence="4">
    <name type="scientific">Cacopsylla melanoneura</name>
    <dbReference type="NCBI Taxonomy" id="428564"/>
    <lineage>
        <taxon>Eukaryota</taxon>
        <taxon>Metazoa</taxon>
        <taxon>Ecdysozoa</taxon>
        <taxon>Arthropoda</taxon>
        <taxon>Hexapoda</taxon>
        <taxon>Insecta</taxon>
        <taxon>Pterygota</taxon>
        <taxon>Neoptera</taxon>
        <taxon>Paraneoptera</taxon>
        <taxon>Hemiptera</taxon>
        <taxon>Sternorrhyncha</taxon>
        <taxon>Psylloidea</taxon>
        <taxon>Psyllidae</taxon>
        <taxon>Psyllinae</taxon>
        <taxon>Cacopsylla</taxon>
    </lineage>
</organism>
<dbReference type="GO" id="GO:0000290">
    <property type="term" value="P:deadenylation-dependent decapping of nuclear-transcribed mRNA"/>
    <property type="evidence" value="ECO:0007669"/>
    <property type="project" value="InterPro"/>
</dbReference>
<feature type="compositionally biased region" description="Acidic residues" evidence="3">
    <location>
        <begin position="10"/>
        <end position="24"/>
    </location>
</feature>
<proteinExistence type="predicted"/>
<evidence type="ECO:0000256" key="1">
    <source>
        <dbReference type="ARBA" id="ARBA00004201"/>
    </source>
</evidence>
<evidence type="ECO:0000256" key="3">
    <source>
        <dbReference type="SAM" id="MobiDB-lite"/>
    </source>
</evidence>
<dbReference type="GO" id="GO:0033962">
    <property type="term" value="P:P-body assembly"/>
    <property type="evidence" value="ECO:0007669"/>
    <property type="project" value="TreeGrafter"/>
</dbReference>
<dbReference type="GO" id="GO:0000932">
    <property type="term" value="C:P-body"/>
    <property type="evidence" value="ECO:0007669"/>
    <property type="project" value="UniProtKB-SubCell"/>
</dbReference>
<protein>
    <submittedName>
        <fullName evidence="4">Protein PAT1 homolog 1</fullName>
    </submittedName>
</protein>
<dbReference type="EMBL" id="HBUF01031059">
    <property type="protein sequence ID" value="CAG6614690.1"/>
    <property type="molecule type" value="Transcribed_RNA"/>
</dbReference>
<dbReference type="GO" id="GO:0003723">
    <property type="term" value="F:RNA binding"/>
    <property type="evidence" value="ECO:0007669"/>
    <property type="project" value="TreeGrafter"/>
</dbReference>
<keyword evidence="2" id="KW-0963">Cytoplasm</keyword>
<accession>A0A8D8LQW5</accession>
<dbReference type="PANTHER" id="PTHR21551:SF0">
    <property type="entry name" value="PROTEIN ASSOCIATED WITH TOPO II RELATED-1, ISOFORM A"/>
    <property type="match status" value="1"/>
</dbReference>
<feature type="compositionally biased region" description="Polar residues" evidence="3">
    <location>
        <begin position="194"/>
        <end position="203"/>
    </location>
</feature>
<sequence>MDSLEVEFAGGDEIEENSEYDALNDETFGNAEDPGDDDWEEEHEKFAIIEESFKKFSTTPCEETNNGVHVDRLERPKLKSLEEIEQELLNKHAQEREQHNMLYNRPQQPLGQLPRPTAIHKQRPVVRVPRPGDPLPVPLVAQDMDPASLLAALGIHPIPPVKPYDAQIPPPEIKPQAAVSLNNQPQILQNRQPQVSMNHQPQVPMNHPPQASPGLGRAPPTSHPYVVPVLQQEDQQLNPLPSSDQEMDEDYDPYAGLMNQRERRWLANIQVMQLEGDDPDYDFYFTEYQKRHGLQHRNSNSDKYNGMHNNNVSESPKMSYVPLQFENSLGKVQVGSVQAPRKVIDRELVSNGTVSPDRGLKAKPRKKLKHILLELEYLYASLQRMDSLSSVSSATETPGLRILQRRPAQPPPLEVGASTTELNDYPSDPATLMSYFLKDRDHFLAYMSIRKGKVLGYRLLRLRQDDRFWLMLFQDFHLLVTRDEAEEILLTYLPILRSWLQTRGSWELLSCILPMLLEEDTPDFALTNKFGMSLIASIIVTAEGLYNSNSPINKEQHELYVKFIITLVDKAFQYKTELERPVMGIDTKTLDSNFFRIESHFYRVHQRMDATKKAIIFNALALPTYQKKKNKMKN</sequence>
<comment type="subcellular location">
    <subcellularLocation>
        <location evidence="1">Cytoplasm</location>
        <location evidence="1">P-body</location>
    </subcellularLocation>
</comment>
<dbReference type="AlphaFoldDB" id="A0A8D8LQW5"/>
<feature type="region of interest" description="Disordered" evidence="3">
    <location>
        <begin position="1"/>
        <end position="39"/>
    </location>
</feature>
<feature type="region of interest" description="Disordered" evidence="3">
    <location>
        <begin position="194"/>
        <end position="223"/>
    </location>
</feature>
<evidence type="ECO:0000313" key="4">
    <source>
        <dbReference type="EMBL" id="CAG6614689.1"/>
    </source>
</evidence>